<dbReference type="InterPro" id="IPR038765">
    <property type="entry name" value="Papain-like_cys_pep_sf"/>
</dbReference>
<dbReference type="Gene3D" id="3.30.200.60">
    <property type="entry name" value="Peptidase C65 Otubain, subdomain 1"/>
    <property type="match status" value="1"/>
</dbReference>
<reference evidence="11" key="1">
    <citation type="submission" date="2014-03" db="EMBL/GenBank/DDBJ databases">
        <title>The sialotranscriptome of Amblyomma triste, Amblyomma parvum and Amblyomma cajennense ticks, uncovered by 454-based RNA-seq.</title>
        <authorList>
            <person name="Garcia G.R."/>
            <person name="Gardinassi L.G."/>
            <person name="Ribeiro J.M."/>
            <person name="Anatriello E."/>
            <person name="Ferreira B.R."/>
            <person name="Moreira H.N."/>
            <person name="Mafra C."/>
            <person name="Olegario M.M."/>
            <person name="Szabo P.J."/>
            <person name="Miranda-Santos I.K."/>
            <person name="Maruyama S.R."/>
        </authorList>
    </citation>
    <scope>NUCLEOTIDE SEQUENCE</scope>
    <source>
        <strain evidence="11">Uberlandia</strain>
        <tissue evidence="11">Salivary glands</tissue>
    </source>
</reference>
<evidence type="ECO:0000256" key="1">
    <source>
        <dbReference type="ARBA" id="ARBA00000707"/>
    </source>
</evidence>
<dbReference type="EC" id="3.4.19.12" evidence="7"/>
<name>A0A023FKJ6_AMBCJ</name>
<feature type="site" description="Interacts with free ubiquitin" evidence="9">
    <location>
        <position position="234"/>
    </location>
</feature>
<dbReference type="Pfam" id="PF10275">
    <property type="entry name" value="Peptidase_C65"/>
    <property type="match status" value="1"/>
</dbReference>
<dbReference type="PIRSF" id="PIRSF013503">
    <property type="entry name" value="Ubiquitin_thioesterase_Otubain"/>
    <property type="match status" value="1"/>
</dbReference>
<dbReference type="Gene3D" id="1.20.1300.20">
    <property type="entry name" value="Peptidase C65 Otubain, subdomain 2"/>
    <property type="match status" value="1"/>
</dbReference>
<dbReference type="GO" id="GO:0004843">
    <property type="term" value="F:cysteine-type deubiquitinase activity"/>
    <property type="evidence" value="ECO:0007669"/>
    <property type="project" value="UniProtKB-UniRule"/>
</dbReference>
<keyword evidence="5 7" id="KW-0378">Hydrolase</keyword>
<dbReference type="AlphaFoldDB" id="A0A023FKJ6"/>
<accession>A0A023FKJ6</accession>
<dbReference type="GO" id="GO:0043130">
    <property type="term" value="F:ubiquitin binding"/>
    <property type="evidence" value="ECO:0007669"/>
    <property type="project" value="UniProtKB-UniRule"/>
</dbReference>
<dbReference type="MEROPS" id="C65.001"/>
<evidence type="ECO:0000256" key="5">
    <source>
        <dbReference type="ARBA" id="ARBA00022801"/>
    </source>
</evidence>
<evidence type="ECO:0000256" key="4">
    <source>
        <dbReference type="ARBA" id="ARBA00022786"/>
    </source>
</evidence>
<feature type="active site" evidence="8">
    <location>
        <position position="85"/>
    </location>
</feature>
<dbReference type="InterPro" id="IPR019400">
    <property type="entry name" value="Peptidase_C65_otubain"/>
</dbReference>
<dbReference type="SUPFAM" id="SSF54001">
    <property type="entry name" value="Cysteine proteinases"/>
    <property type="match status" value="1"/>
</dbReference>
<sequence length="268" mass="31437">MADDVRQAEPNSPAKNMMSDINHDEAILAQEKEIEREIAERIPLVDIKQDLSVLQKEYAADDLVYQEKVKDLRSKYQFIRKTRPDGNCFFRAFSFAYLESLLTDKQEYTRFKGLAEASKEGLVSLGFQRFTIEDFHDTFMDVLKRIENNITLEDLIKIFNEQGLSDYIVVYMRLLTSGQLQKEEEFFSSFIDGQRTVQEFCKQEVEPMYKESDHIHVISLTRHMGVGVRIQYMDRGVGGKVNAHDFPEDREPRIHLLYRPGHYDILYQ</sequence>
<comment type="similarity">
    <text evidence="2 7">Belongs to the peptidase C65 family.</text>
</comment>
<keyword evidence="6 7" id="KW-0788">Thiol protease</keyword>
<evidence type="ECO:0000256" key="2">
    <source>
        <dbReference type="ARBA" id="ARBA00006579"/>
    </source>
</evidence>
<dbReference type="InterPro" id="IPR003323">
    <property type="entry name" value="OTU_dom"/>
</dbReference>
<keyword evidence="4 7" id="KW-0833">Ubl conjugation pathway</keyword>
<organism evidence="11">
    <name type="scientific">Amblyomma cajennense</name>
    <name type="common">Cayenne tick</name>
    <name type="synonym">Acarus cajennensis</name>
    <dbReference type="NCBI Taxonomy" id="34607"/>
    <lineage>
        <taxon>Eukaryota</taxon>
        <taxon>Metazoa</taxon>
        <taxon>Ecdysozoa</taxon>
        <taxon>Arthropoda</taxon>
        <taxon>Chelicerata</taxon>
        <taxon>Arachnida</taxon>
        <taxon>Acari</taxon>
        <taxon>Parasitiformes</taxon>
        <taxon>Ixodida</taxon>
        <taxon>Ixodoidea</taxon>
        <taxon>Ixodidae</taxon>
        <taxon>Amblyomminae</taxon>
        <taxon>Amblyomma</taxon>
    </lineage>
</organism>
<feature type="active site" evidence="8">
    <location>
        <position position="262"/>
    </location>
</feature>
<evidence type="ECO:0000256" key="7">
    <source>
        <dbReference type="PIRNR" id="PIRNR013503"/>
    </source>
</evidence>
<proteinExistence type="evidence at transcript level"/>
<evidence type="ECO:0000256" key="3">
    <source>
        <dbReference type="ARBA" id="ARBA00022670"/>
    </source>
</evidence>
<evidence type="ECO:0000256" key="8">
    <source>
        <dbReference type="PIRSR" id="PIRSR013503-1"/>
    </source>
</evidence>
<dbReference type="PANTHER" id="PTHR12931">
    <property type="entry name" value="UBIQUITIN THIOLESTERASE PROTEIN OTUB"/>
    <property type="match status" value="1"/>
</dbReference>
<dbReference type="EMBL" id="GBBK01003299">
    <property type="protein sequence ID" value="JAC21183.1"/>
    <property type="molecule type" value="mRNA"/>
</dbReference>
<dbReference type="InterPro" id="IPR042467">
    <property type="entry name" value="Peptidase_C65_otubain_sub2"/>
</dbReference>
<protein>
    <recommendedName>
        <fullName evidence="7">Ubiquitin thioesterase</fullName>
        <ecNumber evidence="7">3.4.19.12</ecNumber>
    </recommendedName>
</protein>
<dbReference type="InterPro" id="IPR016615">
    <property type="entry name" value="Otubain"/>
</dbReference>
<dbReference type="PROSITE" id="PS50802">
    <property type="entry name" value="OTU"/>
    <property type="match status" value="1"/>
</dbReference>
<dbReference type="GO" id="GO:0071108">
    <property type="term" value="P:protein K48-linked deubiquitination"/>
    <property type="evidence" value="ECO:0007669"/>
    <property type="project" value="TreeGrafter"/>
</dbReference>
<feature type="site" description="Interacts with free ubiquitin" evidence="9">
    <location>
        <position position="218"/>
    </location>
</feature>
<evidence type="ECO:0000256" key="6">
    <source>
        <dbReference type="ARBA" id="ARBA00022807"/>
    </source>
</evidence>
<evidence type="ECO:0000256" key="9">
    <source>
        <dbReference type="PIRSR" id="PIRSR013503-2"/>
    </source>
</evidence>
<feature type="active site" evidence="8">
    <location>
        <position position="88"/>
    </location>
</feature>
<feature type="site" description="Interacts with free ubiquitin" evidence="9">
    <location>
        <position position="258"/>
    </location>
</feature>
<keyword evidence="3 7" id="KW-0645">Protease</keyword>
<dbReference type="CDD" id="cd22763">
    <property type="entry name" value="OTUB1"/>
    <property type="match status" value="1"/>
</dbReference>
<dbReference type="InterPro" id="IPR042468">
    <property type="entry name" value="Peptidase_C65_otubain_sub1"/>
</dbReference>
<feature type="domain" description="OTU" evidence="10">
    <location>
        <begin position="77"/>
        <end position="268"/>
    </location>
</feature>
<dbReference type="GO" id="GO:0005634">
    <property type="term" value="C:nucleus"/>
    <property type="evidence" value="ECO:0007669"/>
    <property type="project" value="TreeGrafter"/>
</dbReference>
<evidence type="ECO:0000313" key="11">
    <source>
        <dbReference type="EMBL" id="JAC21183.1"/>
    </source>
</evidence>
<dbReference type="GO" id="GO:0006508">
    <property type="term" value="P:proteolysis"/>
    <property type="evidence" value="ECO:0007669"/>
    <property type="project" value="UniProtKB-KW"/>
</dbReference>
<evidence type="ECO:0000259" key="10">
    <source>
        <dbReference type="PROSITE" id="PS50802"/>
    </source>
</evidence>
<feature type="site" description="Interacts with free ubiquitin" evidence="9">
    <location>
        <position position="232"/>
    </location>
</feature>
<comment type="catalytic activity">
    <reaction evidence="1 7">
        <text>Thiol-dependent hydrolysis of ester, thioester, amide, peptide and isopeptide bonds formed by the C-terminal Gly of ubiquitin (a 76-residue protein attached to proteins as an intracellular targeting signal).</text>
        <dbReference type="EC" id="3.4.19.12"/>
    </reaction>
</comment>
<dbReference type="PANTHER" id="PTHR12931:SF15">
    <property type="entry name" value="UBIQUITIN THIOESTERASE OTUBAIN-LIKE"/>
    <property type="match status" value="1"/>
</dbReference>
<feature type="site" description="Interacts with free ubiquitin" evidence="9">
    <location>
        <position position="263"/>
    </location>
</feature>
<dbReference type="FunFam" id="1.20.1300.20:FF:000001">
    <property type="entry name" value="Ubiquitin thioesterase OTUB1"/>
    <property type="match status" value="1"/>
</dbReference>